<dbReference type="AlphaFoldDB" id="A0A8T3APW3"/>
<dbReference type="CDD" id="cd23431">
    <property type="entry name" value="beta-trefoil_Ricin_AtEULS3-like"/>
    <property type="match status" value="1"/>
</dbReference>
<organism evidence="2 3">
    <name type="scientific">Dendrobium nobile</name>
    <name type="common">Orchid</name>
    <dbReference type="NCBI Taxonomy" id="94219"/>
    <lineage>
        <taxon>Eukaryota</taxon>
        <taxon>Viridiplantae</taxon>
        <taxon>Streptophyta</taxon>
        <taxon>Embryophyta</taxon>
        <taxon>Tracheophyta</taxon>
        <taxon>Spermatophyta</taxon>
        <taxon>Magnoliopsida</taxon>
        <taxon>Liliopsida</taxon>
        <taxon>Asparagales</taxon>
        <taxon>Orchidaceae</taxon>
        <taxon>Epidendroideae</taxon>
        <taxon>Malaxideae</taxon>
        <taxon>Dendrobiinae</taxon>
        <taxon>Dendrobium</taxon>
    </lineage>
</organism>
<evidence type="ECO:0000313" key="3">
    <source>
        <dbReference type="Proteomes" id="UP000829196"/>
    </source>
</evidence>
<keyword evidence="3" id="KW-1185">Reference proteome</keyword>
<accession>A0A8T3APW3</accession>
<dbReference type="Proteomes" id="UP000829196">
    <property type="component" value="Unassembled WGS sequence"/>
</dbReference>
<protein>
    <recommendedName>
        <fullName evidence="4">Ricin B-like lectin R40G3</fullName>
    </recommendedName>
</protein>
<evidence type="ECO:0000313" key="2">
    <source>
        <dbReference type="EMBL" id="KAI0498160.1"/>
    </source>
</evidence>
<dbReference type="InterPro" id="IPR035992">
    <property type="entry name" value="Ricin_B-like_lectins"/>
</dbReference>
<feature type="region of interest" description="Disordered" evidence="1">
    <location>
        <begin position="1"/>
        <end position="68"/>
    </location>
</feature>
<evidence type="ECO:0000256" key="1">
    <source>
        <dbReference type="SAM" id="MobiDB-lite"/>
    </source>
</evidence>
<dbReference type="EMBL" id="JAGYWB010000015">
    <property type="protein sequence ID" value="KAI0498160.1"/>
    <property type="molecule type" value="Genomic_DNA"/>
</dbReference>
<name>A0A8T3APW3_DENNO</name>
<dbReference type="PANTHER" id="PTHR31257:SF2">
    <property type="entry name" value="RICIN B-LIKE LECTIN EULS3"/>
    <property type="match status" value="1"/>
</dbReference>
<dbReference type="SUPFAM" id="SSF50370">
    <property type="entry name" value="Ricin B-like lectins"/>
    <property type="match status" value="1"/>
</dbReference>
<dbReference type="InterPro" id="IPR040249">
    <property type="entry name" value="Ricin_B-like_lectin_EULS3-like"/>
</dbReference>
<evidence type="ECO:0008006" key="4">
    <source>
        <dbReference type="Google" id="ProtNLM"/>
    </source>
</evidence>
<proteinExistence type="predicted"/>
<dbReference type="OrthoDB" id="7769065at2759"/>
<gene>
    <name evidence="2" type="ORF">KFK09_021401</name>
</gene>
<dbReference type="PANTHER" id="PTHR31257">
    <property type="entry name" value="RICIN B-LIKE LECTIN EULS3"/>
    <property type="match status" value="1"/>
</dbReference>
<comment type="caution">
    <text evidence="2">The sequence shown here is derived from an EMBL/GenBank/DDBJ whole genome shotgun (WGS) entry which is preliminary data.</text>
</comment>
<sequence length="358" mass="40020">MEFPFGHGHSHHHHHHHHGDEDEEDDRRRHQHAGVYPPPGIHDRGYDPPPPFAGGSAHHVSHEQGPVYPPPGVTHPYPPPGVHHVSHDRGYDPPPPFFGGSAHHVSHEPGLGYGPPPPLITADVVPPPPRPFAGAPVQHVAHETPYGHRPGYAEHVSHESWDGGALNNLPTVRIYTKAEENYSLSIRDGKVVLELKNPSDKRQVSLIPYDPNNPDVSVLWTESKDLGDGFRCIRMVNNILLNFDAFNGDEQHGGVRDGTIIVLWEWLKGKNQRWKIVPYCNPSLMEERLFCADTEHSLSFRDESGAAASSSIEHYRVGDDCTAFGTRTESNSPLIHWINGIGDRFYHFNTLINYKLVL</sequence>
<dbReference type="Gene3D" id="2.80.10.50">
    <property type="match status" value="1"/>
</dbReference>
<reference evidence="2" key="1">
    <citation type="journal article" date="2022" name="Front. Genet.">
        <title>Chromosome-Scale Assembly of the Dendrobium nobile Genome Provides Insights Into the Molecular Mechanism of the Biosynthesis of the Medicinal Active Ingredient of Dendrobium.</title>
        <authorList>
            <person name="Xu Q."/>
            <person name="Niu S.-C."/>
            <person name="Li K.-L."/>
            <person name="Zheng P.-J."/>
            <person name="Zhang X.-J."/>
            <person name="Jia Y."/>
            <person name="Liu Y."/>
            <person name="Niu Y.-X."/>
            <person name="Yu L.-H."/>
            <person name="Chen D.-F."/>
            <person name="Zhang G.-Q."/>
        </authorList>
    </citation>
    <scope>NUCLEOTIDE SEQUENCE</scope>
    <source>
        <tissue evidence="2">Leaf</tissue>
    </source>
</reference>
<feature type="compositionally biased region" description="Basic residues" evidence="1">
    <location>
        <begin position="8"/>
        <end position="17"/>
    </location>
</feature>